<dbReference type="PANTHER" id="PTHR43284">
    <property type="entry name" value="ASPARAGINE SYNTHETASE (GLUTAMINE-HYDROLYZING)"/>
    <property type="match status" value="1"/>
</dbReference>
<dbReference type="InterPro" id="IPR014729">
    <property type="entry name" value="Rossmann-like_a/b/a_fold"/>
</dbReference>
<dbReference type="SUPFAM" id="SSF56235">
    <property type="entry name" value="N-terminal nucleophile aminohydrolases (Ntn hydrolases)"/>
    <property type="match status" value="1"/>
</dbReference>
<protein>
    <recommendedName>
        <fullName evidence="3">asparagine synthase (glutamine-hydrolyzing)</fullName>
        <ecNumber evidence="3">6.3.5.4</ecNumber>
    </recommendedName>
</protein>
<dbReference type="PROSITE" id="PS51278">
    <property type="entry name" value="GATASE_TYPE_2"/>
    <property type="match status" value="1"/>
</dbReference>
<dbReference type="Pfam" id="PF13537">
    <property type="entry name" value="GATase_7"/>
    <property type="match status" value="1"/>
</dbReference>
<comment type="caution">
    <text evidence="8">The sequence shown here is derived from an EMBL/GenBank/DDBJ whole genome shotgun (WGS) entry which is preliminary data.</text>
</comment>
<dbReference type="NCBIfam" id="TIGR01536">
    <property type="entry name" value="asn_synth_AEB"/>
    <property type="match status" value="1"/>
</dbReference>
<organism evidence="8 9">
    <name type="scientific">Pelagibacter ubique</name>
    <dbReference type="NCBI Taxonomy" id="198252"/>
    <lineage>
        <taxon>Bacteria</taxon>
        <taxon>Pseudomonadati</taxon>
        <taxon>Pseudomonadota</taxon>
        <taxon>Alphaproteobacteria</taxon>
        <taxon>Candidatus Pelagibacterales</taxon>
        <taxon>Candidatus Pelagibacteraceae</taxon>
        <taxon>Candidatus Pelagibacter</taxon>
    </lineage>
</organism>
<dbReference type="InterPro" id="IPR051786">
    <property type="entry name" value="ASN_synthetase/amidase"/>
</dbReference>
<evidence type="ECO:0000313" key="8">
    <source>
        <dbReference type="EMBL" id="NMN67097.1"/>
    </source>
</evidence>
<proteinExistence type="inferred from homology"/>
<dbReference type="InterPro" id="IPR006426">
    <property type="entry name" value="Asn_synth_AEB"/>
</dbReference>
<dbReference type="PANTHER" id="PTHR43284:SF1">
    <property type="entry name" value="ASPARAGINE SYNTHETASE"/>
    <property type="match status" value="1"/>
</dbReference>
<feature type="domain" description="Glutamine amidotransferase type-2" evidence="7">
    <location>
        <begin position="2"/>
        <end position="217"/>
    </location>
</feature>
<evidence type="ECO:0000256" key="4">
    <source>
        <dbReference type="ARBA" id="ARBA00022741"/>
    </source>
</evidence>
<keyword evidence="4" id="KW-0547">Nucleotide-binding</keyword>
<dbReference type="InterPro" id="IPR001962">
    <property type="entry name" value="Asn_synthase"/>
</dbReference>
<evidence type="ECO:0000259" key="7">
    <source>
        <dbReference type="PROSITE" id="PS51278"/>
    </source>
</evidence>
<reference evidence="8 9" key="1">
    <citation type="submission" date="2019-07" db="EMBL/GenBank/DDBJ databases">
        <title>SAR11 Genome Evolution.</title>
        <authorList>
            <person name="Giovannoni S."/>
        </authorList>
    </citation>
    <scope>NUCLEOTIDE SEQUENCE [LARGE SCALE GENOMIC DNA]</scope>
    <source>
        <strain evidence="8 9">HTCC9565</strain>
    </source>
</reference>
<evidence type="ECO:0000313" key="9">
    <source>
        <dbReference type="Proteomes" id="UP001166004"/>
    </source>
</evidence>
<evidence type="ECO:0000256" key="2">
    <source>
        <dbReference type="ARBA" id="ARBA00005752"/>
    </source>
</evidence>
<evidence type="ECO:0000256" key="3">
    <source>
        <dbReference type="ARBA" id="ARBA00012737"/>
    </source>
</evidence>
<dbReference type="SUPFAM" id="SSF52402">
    <property type="entry name" value="Adenine nucleotide alpha hydrolases-like"/>
    <property type="match status" value="1"/>
</dbReference>
<dbReference type="Pfam" id="PF00733">
    <property type="entry name" value="Asn_synthase"/>
    <property type="match status" value="1"/>
</dbReference>
<gene>
    <name evidence="8" type="ORF">VP91_00002300</name>
</gene>
<name>A0ABX1T0F5_PELUQ</name>
<comment type="similarity">
    <text evidence="2">Belongs to the asparagine synthetase family.</text>
</comment>
<accession>A0ABX1T0F5</accession>
<dbReference type="CDD" id="cd01991">
    <property type="entry name" value="Asn_synthase_B_C"/>
    <property type="match status" value="1"/>
</dbReference>
<comment type="catalytic activity">
    <reaction evidence="6">
        <text>L-aspartate + L-glutamine + ATP + H2O = L-asparagine + L-glutamate + AMP + diphosphate + H(+)</text>
        <dbReference type="Rhea" id="RHEA:12228"/>
        <dbReference type="ChEBI" id="CHEBI:15377"/>
        <dbReference type="ChEBI" id="CHEBI:15378"/>
        <dbReference type="ChEBI" id="CHEBI:29985"/>
        <dbReference type="ChEBI" id="CHEBI:29991"/>
        <dbReference type="ChEBI" id="CHEBI:30616"/>
        <dbReference type="ChEBI" id="CHEBI:33019"/>
        <dbReference type="ChEBI" id="CHEBI:58048"/>
        <dbReference type="ChEBI" id="CHEBI:58359"/>
        <dbReference type="ChEBI" id="CHEBI:456215"/>
        <dbReference type="EC" id="6.3.5.4"/>
    </reaction>
</comment>
<dbReference type="Gene3D" id="3.60.20.10">
    <property type="entry name" value="Glutamine Phosphoribosylpyrophosphate, subunit 1, domain 1"/>
    <property type="match status" value="1"/>
</dbReference>
<evidence type="ECO:0000256" key="5">
    <source>
        <dbReference type="ARBA" id="ARBA00022840"/>
    </source>
</evidence>
<comment type="pathway">
    <text evidence="1">Amino-acid biosynthesis; L-asparagine biosynthesis; L-asparagine from L-aspartate (L-Gln route): step 1/1.</text>
</comment>
<dbReference type="Proteomes" id="UP001166004">
    <property type="component" value="Unassembled WGS sequence"/>
</dbReference>
<dbReference type="Gene3D" id="3.40.50.620">
    <property type="entry name" value="HUPs"/>
    <property type="match status" value="1"/>
</dbReference>
<keyword evidence="5" id="KW-0067">ATP-binding</keyword>
<dbReference type="InterPro" id="IPR029055">
    <property type="entry name" value="Ntn_hydrolases_N"/>
</dbReference>
<evidence type="ECO:0000256" key="1">
    <source>
        <dbReference type="ARBA" id="ARBA00005187"/>
    </source>
</evidence>
<evidence type="ECO:0000256" key="6">
    <source>
        <dbReference type="ARBA" id="ARBA00048741"/>
    </source>
</evidence>
<sequence>MCGIAGYIGDINFIPKNQRIKKCEKLMGFRGPDDFNSELLKENSRAHLLLHSRLAIIDSNKRSNQPIEDDNGILVFNGMIYNYLELKEKLKKKINFKTKSDTEVLLKYLNLYGKDCLNKLEGMWAFYYYNKKTKLSILSRDRFGEKPLFYKKEKKKFYFGSSINYIGALSSKKLSINYKKIQDGLSYGYKTFYNENKTFFKDIFSLEPGTSIIIEKNKKISFFKYFNKKIEIKKINYKKTKSKLEKILSKDFSKTIRSDFPVACLLSGGIDSNIIAAYSKKFINKKFECFSIKNQDTNYDESININRAIRKLNVKHNYVKFKKENSLKYLDRFIKNTSSIMPTATWMLYSQIIKKIKSKRFKVVLGGAGGDELFAGYYIHNLYYLKSILNKKKLFKHYYAEWNAKVRPLIRSKYLNDFKFFLKNSNKINSNLTPFLENEEFLKKKNYKKFLNKKFIKNDLKNFLYDEIFYSSLPAQLNPADNISMYHGIENRSPILTKDIYKISFQSKNEHFLKNGFGKYLLRDISTSFIDNKISWSRNKVGFYSDLKNIFDVGSKSFRQKLFQSKKINSFLDKQKIINLLDSDKKLSNSQSHFLFSILNFSILDKYYG</sequence>
<dbReference type="EMBL" id="LANA01000001">
    <property type="protein sequence ID" value="NMN67097.1"/>
    <property type="molecule type" value="Genomic_DNA"/>
</dbReference>
<dbReference type="RefSeq" id="WP_169035612.1">
    <property type="nucleotide sequence ID" value="NZ_LANA01000001.1"/>
</dbReference>
<keyword evidence="9" id="KW-1185">Reference proteome</keyword>
<dbReference type="InterPro" id="IPR017932">
    <property type="entry name" value="GATase_2_dom"/>
</dbReference>
<dbReference type="EC" id="6.3.5.4" evidence="3"/>
<dbReference type="PIRSF" id="PIRSF001589">
    <property type="entry name" value="Asn_synthetase_glu-h"/>
    <property type="match status" value="1"/>
</dbReference>